<dbReference type="Pfam" id="PF08843">
    <property type="entry name" value="AbiEii"/>
    <property type="match status" value="1"/>
</dbReference>
<accession>A0ABV9H2A0</accession>
<dbReference type="EMBL" id="JBHSEW010000011">
    <property type="protein sequence ID" value="MFC4623125.1"/>
    <property type="molecule type" value="Genomic_DNA"/>
</dbReference>
<dbReference type="GO" id="GO:0016740">
    <property type="term" value="F:transferase activity"/>
    <property type="evidence" value="ECO:0007669"/>
    <property type="project" value="UniProtKB-KW"/>
</dbReference>
<sequence>MDKHYADTVRLLLNIAPDVFDNDIFAMKGGTAINLFLRDIPRLSVDIDVVYRPWQTPRDQALEDINQELAAIAQRVERLGVQTRLIRSKDLGDTKLIVENETSQVKVEVNVVFRGTVLPIERRPLSARTGDLFGVEFAVPVLAPDELYAGKLVAALDRQHPRDLFDVWQLFQSGGLSDSMVECFVVYLAGHNRPTHEVLFGNDKDIAAEYERAFVGMTEVDCPLEVLLETRTQLRQELPRRLSAAHRQFLSGLARAEPDWPLLQCPHADQLPALRWKLANLTTFQKCRPKDFAAQADTLDASLLSGR</sequence>
<gene>
    <name evidence="1" type="ORF">ACFO3A_13010</name>
</gene>
<dbReference type="Proteomes" id="UP001595967">
    <property type="component" value="Unassembled WGS sequence"/>
</dbReference>
<evidence type="ECO:0000313" key="1">
    <source>
        <dbReference type="EMBL" id="MFC4623125.1"/>
    </source>
</evidence>
<protein>
    <submittedName>
        <fullName evidence="1">Nucleotidyl transferase AbiEii/AbiGii toxin family protein</fullName>
    </submittedName>
</protein>
<comment type="caution">
    <text evidence="1">The sequence shown here is derived from an EMBL/GenBank/DDBJ whole genome shotgun (WGS) entry which is preliminary data.</text>
</comment>
<keyword evidence="1" id="KW-0808">Transferase</keyword>
<organism evidence="1 2">
    <name type="scientific">Comamonas nitrativorans</name>
    <dbReference type="NCBI Taxonomy" id="108437"/>
    <lineage>
        <taxon>Bacteria</taxon>
        <taxon>Pseudomonadati</taxon>
        <taxon>Pseudomonadota</taxon>
        <taxon>Betaproteobacteria</taxon>
        <taxon>Burkholderiales</taxon>
        <taxon>Comamonadaceae</taxon>
        <taxon>Comamonas</taxon>
    </lineage>
</organism>
<dbReference type="RefSeq" id="WP_377727085.1">
    <property type="nucleotide sequence ID" value="NZ_JBHSEW010000011.1"/>
</dbReference>
<name>A0ABV9H2A0_9BURK</name>
<reference evidence="2" key="1">
    <citation type="journal article" date="2019" name="Int. J. Syst. Evol. Microbiol.">
        <title>The Global Catalogue of Microorganisms (GCM) 10K type strain sequencing project: providing services to taxonomists for standard genome sequencing and annotation.</title>
        <authorList>
            <consortium name="The Broad Institute Genomics Platform"/>
            <consortium name="The Broad Institute Genome Sequencing Center for Infectious Disease"/>
            <person name="Wu L."/>
            <person name="Ma J."/>
        </authorList>
    </citation>
    <scope>NUCLEOTIDE SEQUENCE [LARGE SCALE GENOMIC DNA]</scope>
    <source>
        <strain evidence="2">JCM 11650</strain>
    </source>
</reference>
<keyword evidence="2" id="KW-1185">Reference proteome</keyword>
<dbReference type="InterPro" id="IPR014942">
    <property type="entry name" value="AbiEii"/>
</dbReference>
<evidence type="ECO:0000313" key="2">
    <source>
        <dbReference type="Proteomes" id="UP001595967"/>
    </source>
</evidence>
<proteinExistence type="predicted"/>
<dbReference type="Gene3D" id="3.10.450.620">
    <property type="entry name" value="JHP933, nucleotidyltransferase-like core domain"/>
    <property type="match status" value="1"/>
</dbReference>